<keyword evidence="1" id="KW-0732">Signal</keyword>
<feature type="chain" id="PRO_5037887527" description="Lipoprotein" evidence="1">
    <location>
        <begin position="20"/>
        <end position="309"/>
    </location>
</feature>
<organism evidence="2 3">
    <name type="scientific">Eiseniibacteriota bacterium</name>
    <dbReference type="NCBI Taxonomy" id="2212470"/>
    <lineage>
        <taxon>Bacteria</taxon>
        <taxon>Candidatus Eiseniibacteriota</taxon>
    </lineage>
</organism>
<dbReference type="AlphaFoldDB" id="A0A933SDW1"/>
<protein>
    <recommendedName>
        <fullName evidence="4">Lipoprotein</fullName>
    </recommendedName>
</protein>
<evidence type="ECO:0000313" key="2">
    <source>
        <dbReference type="EMBL" id="MBI5170777.1"/>
    </source>
</evidence>
<evidence type="ECO:0008006" key="4">
    <source>
        <dbReference type="Google" id="ProtNLM"/>
    </source>
</evidence>
<reference evidence="2" key="1">
    <citation type="submission" date="2020-07" db="EMBL/GenBank/DDBJ databases">
        <title>Huge and variable diversity of episymbiotic CPR bacteria and DPANN archaea in groundwater ecosystems.</title>
        <authorList>
            <person name="He C.Y."/>
            <person name="Keren R."/>
            <person name="Whittaker M."/>
            <person name="Farag I.F."/>
            <person name="Doudna J."/>
            <person name="Cate J.H.D."/>
            <person name="Banfield J.F."/>
        </authorList>
    </citation>
    <scope>NUCLEOTIDE SEQUENCE</scope>
    <source>
        <strain evidence="2">NC_groundwater_1813_Pr3_B-0.1um_71_17</strain>
    </source>
</reference>
<accession>A0A933SDW1</accession>
<dbReference type="PROSITE" id="PS51257">
    <property type="entry name" value="PROKAR_LIPOPROTEIN"/>
    <property type="match status" value="1"/>
</dbReference>
<evidence type="ECO:0000313" key="3">
    <source>
        <dbReference type="Proteomes" id="UP000696931"/>
    </source>
</evidence>
<dbReference type="Proteomes" id="UP000696931">
    <property type="component" value="Unassembled WGS sequence"/>
</dbReference>
<dbReference type="EMBL" id="JACRIW010000108">
    <property type="protein sequence ID" value="MBI5170777.1"/>
    <property type="molecule type" value="Genomic_DNA"/>
</dbReference>
<proteinExistence type="predicted"/>
<name>A0A933SDW1_UNCEI</name>
<evidence type="ECO:0000256" key="1">
    <source>
        <dbReference type="SAM" id="SignalP"/>
    </source>
</evidence>
<comment type="caution">
    <text evidence="2">The sequence shown here is derived from an EMBL/GenBank/DDBJ whole genome shotgun (WGS) entry which is preliminary data.</text>
</comment>
<feature type="signal peptide" evidence="1">
    <location>
        <begin position="1"/>
        <end position="19"/>
    </location>
</feature>
<sequence length="309" mass="33874">MKKHLALAMGLLVLAVAMTGCGKSSSLTSSNGTSGGTAVEQAKVNATLAADLALVEDEVSQDETPVQFDAGMGMGLVRPYRWWRHITSVDRTFDTQFSDPDSTGRPMRALVTVHATLLGTFNVLVGDTAAGDTARRIVSKPLEDHRTRKLLLVRVPVDSTEDDSLHREWRIVGTSGVKVASANGVTNIQSVRVQAGVLDTTVTNPLELWRTRRVFFLPPATQVTLTVTTQSANDLVFLRGFDRRFRFHPNGDGTYTATWLTGDRPLPLQHFGIEAMSRATLFDDAAPYDAQAWILPFAPRRDGCDIEHR</sequence>
<gene>
    <name evidence="2" type="ORF">HZA61_14910</name>
</gene>